<keyword evidence="1" id="KW-1133">Transmembrane helix</keyword>
<keyword evidence="1" id="KW-0812">Transmembrane</keyword>
<keyword evidence="1" id="KW-0472">Membrane</keyword>
<dbReference type="AlphaFoldDB" id="A0A0F9JG28"/>
<feature type="transmembrane region" description="Helical" evidence="1">
    <location>
        <begin position="18"/>
        <end position="40"/>
    </location>
</feature>
<reference evidence="2" key="1">
    <citation type="journal article" date="2015" name="Nature">
        <title>Complex archaea that bridge the gap between prokaryotes and eukaryotes.</title>
        <authorList>
            <person name="Spang A."/>
            <person name="Saw J.H."/>
            <person name="Jorgensen S.L."/>
            <person name="Zaremba-Niedzwiedzka K."/>
            <person name="Martijn J."/>
            <person name="Lind A.E."/>
            <person name="van Eijk R."/>
            <person name="Schleper C."/>
            <person name="Guy L."/>
            <person name="Ettema T.J."/>
        </authorList>
    </citation>
    <scope>NUCLEOTIDE SEQUENCE</scope>
</reference>
<proteinExistence type="predicted"/>
<sequence>METFVDVFFETLLGHGPWFITAIVFYFCGILCGIWIGFSFQKNKVPKPKEVENSDGVLFKSAKSLIEEDNDSGD</sequence>
<name>A0A0F9JG28_9ZZZZ</name>
<organism evidence="2">
    <name type="scientific">marine sediment metagenome</name>
    <dbReference type="NCBI Taxonomy" id="412755"/>
    <lineage>
        <taxon>unclassified sequences</taxon>
        <taxon>metagenomes</taxon>
        <taxon>ecological metagenomes</taxon>
    </lineage>
</organism>
<comment type="caution">
    <text evidence="2">The sequence shown here is derived from an EMBL/GenBank/DDBJ whole genome shotgun (WGS) entry which is preliminary data.</text>
</comment>
<evidence type="ECO:0000256" key="1">
    <source>
        <dbReference type="SAM" id="Phobius"/>
    </source>
</evidence>
<dbReference type="EMBL" id="LAZR01010110">
    <property type="protein sequence ID" value="KKM68769.1"/>
    <property type="molecule type" value="Genomic_DNA"/>
</dbReference>
<evidence type="ECO:0000313" key="2">
    <source>
        <dbReference type="EMBL" id="KKM68769.1"/>
    </source>
</evidence>
<protein>
    <submittedName>
        <fullName evidence="2">Uncharacterized protein</fullName>
    </submittedName>
</protein>
<gene>
    <name evidence="2" type="ORF">LCGC14_1457540</name>
</gene>
<accession>A0A0F9JG28</accession>